<sequence length="102" mass="11333">MRLSVISVVIVLAILNAGQPAEAFGFDFLEELAELLFGSDYSSEEDSNIMVIKRTNGTVDVTCDGCNLTVNCMNCMRIDSNIMSSGYDHYGTRDRLNEWHST</sequence>
<keyword evidence="1" id="KW-0732">Signal</keyword>
<dbReference type="EMBL" id="GAPW01006422">
    <property type="protein sequence ID" value="JAC07176.1"/>
    <property type="molecule type" value="mRNA"/>
</dbReference>
<feature type="chain" id="PRO_5001514544" evidence="1">
    <location>
        <begin position="24"/>
        <end position="102"/>
    </location>
</feature>
<accession>A0A023EEA5</accession>
<evidence type="ECO:0000313" key="2">
    <source>
        <dbReference type="EMBL" id="JAC07176.1"/>
    </source>
</evidence>
<protein>
    <submittedName>
        <fullName evidence="2">Putative cpij000641 salivary asparagine-rich mucin</fullName>
    </submittedName>
</protein>
<dbReference type="VEuPathDB" id="VectorBase:AALC636_018666"/>
<feature type="signal peptide" evidence="1">
    <location>
        <begin position="1"/>
        <end position="23"/>
    </location>
</feature>
<dbReference type="VEuPathDB" id="VectorBase:AALF012124"/>
<dbReference type="AlphaFoldDB" id="A0A023EEA5"/>
<evidence type="ECO:0000256" key="1">
    <source>
        <dbReference type="SAM" id="SignalP"/>
    </source>
</evidence>
<proteinExistence type="evidence at transcript level"/>
<reference evidence="2" key="1">
    <citation type="journal article" date="2014" name="PLoS Negl. Trop. Dis.">
        <title>Identification and characterization of seminal fluid proteins in the Asian tiger mosquito, Aedes albopictus.</title>
        <authorList>
            <person name="Boes K.E."/>
            <person name="Ribeiro J.M."/>
            <person name="Wong A."/>
            <person name="Harrington L.C."/>
            <person name="Wolfner M.F."/>
            <person name="Sirot L.K."/>
        </authorList>
    </citation>
    <scope>NUCLEOTIDE SEQUENCE</scope>
    <source>
        <tissue evidence="2">Reproductive organs</tissue>
    </source>
</reference>
<name>A0A023EEA5_AEDAL</name>
<organism evidence="2">
    <name type="scientific">Aedes albopictus</name>
    <name type="common">Asian tiger mosquito</name>
    <name type="synonym">Stegomyia albopicta</name>
    <dbReference type="NCBI Taxonomy" id="7160"/>
    <lineage>
        <taxon>Eukaryota</taxon>
        <taxon>Metazoa</taxon>
        <taxon>Ecdysozoa</taxon>
        <taxon>Arthropoda</taxon>
        <taxon>Hexapoda</taxon>
        <taxon>Insecta</taxon>
        <taxon>Pterygota</taxon>
        <taxon>Neoptera</taxon>
        <taxon>Endopterygota</taxon>
        <taxon>Diptera</taxon>
        <taxon>Nematocera</taxon>
        <taxon>Culicoidea</taxon>
        <taxon>Culicidae</taxon>
        <taxon>Culicinae</taxon>
        <taxon>Aedini</taxon>
        <taxon>Aedes</taxon>
        <taxon>Stegomyia</taxon>
    </lineage>
</organism>